<gene>
    <name evidence="1" type="ORF">TsocGM_22495</name>
</gene>
<evidence type="ECO:0008006" key="3">
    <source>
        <dbReference type="Google" id="ProtNLM"/>
    </source>
</evidence>
<evidence type="ECO:0000313" key="1">
    <source>
        <dbReference type="EMBL" id="RUL83321.1"/>
    </source>
</evidence>
<reference evidence="1 2" key="2">
    <citation type="submission" date="2019-01" db="EMBL/GenBank/DDBJ databases">
        <title>Tautonia sociabilis, a novel thermotolerant planctomycete of Isosphaeraceae family, isolated from a 4000 m deep subterranean habitat.</title>
        <authorList>
            <person name="Kovaleva O.L."/>
            <person name="Elcheninov A.G."/>
            <person name="Van Heerden E."/>
            <person name="Toshchakov S.V."/>
            <person name="Novikov A."/>
            <person name="Bonch-Osmolovskaya E.A."/>
            <person name="Kublanov I.V."/>
        </authorList>
    </citation>
    <scope>NUCLEOTIDE SEQUENCE [LARGE SCALE GENOMIC DNA]</scope>
    <source>
        <strain evidence="1 2">GM2012</strain>
    </source>
</reference>
<protein>
    <recommendedName>
        <fullName evidence="3">Carboxypeptidase regulatory-like domain-containing protein</fullName>
    </recommendedName>
</protein>
<reference evidence="1 2" key="1">
    <citation type="submission" date="2018-12" db="EMBL/GenBank/DDBJ databases">
        <authorList>
            <person name="Toschakov S.V."/>
        </authorList>
    </citation>
    <scope>NUCLEOTIDE SEQUENCE [LARGE SCALE GENOMIC DNA]</scope>
    <source>
        <strain evidence="1 2">GM2012</strain>
    </source>
</reference>
<dbReference type="PROSITE" id="PS51257">
    <property type="entry name" value="PROKAR_LIPOPROTEIN"/>
    <property type="match status" value="1"/>
</dbReference>
<dbReference type="AlphaFoldDB" id="A0A432MDZ1"/>
<keyword evidence="2" id="KW-1185">Reference proteome</keyword>
<dbReference type="RefSeq" id="WP_126727707.1">
    <property type="nucleotide sequence ID" value="NZ_RYZH01000062.1"/>
</dbReference>
<organism evidence="1 2">
    <name type="scientific">Tautonia sociabilis</name>
    <dbReference type="NCBI Taxonomy" id="2080755"/>
    <lineage>
        <taxon>Bacteria</taxon>
        <taxon>Pseudomonadati</taxon>
        <taxon>Planctomycetota</taxon>
        <taxon>Planctomycetia</taxon>
        <taxon>Isosphaerales</taxon>
        <taxon>Isosphaeraceae</taxon>
        <taxon>Tautonia</taxon>
    </lineage>
</organism>
<dbReference type="Proteomes" id="UP000280296">
    <property type="component" value="Unassembled WGS sequence"/>
</dbReference>
<dbReference type="OrthoDB" id="285633at2"/>
<evidence type="ECO:0000313" key="2">
    <source>
        <dbReference type="Proteomes" id="UP000280296"/>
    </source>
</evidence>
<comment type="caution">
    <text evidence="1">The sequence shown here is derived from an EMBL/GenBank/DDBJ whole genome shotgun (WGS) entry which is preliminary data.</text>
</comment>
<dbReference type="EMBL" id="RYZH01000062">
    <property type="protein sequence ID" value="RUL83321.1"/>
    <property type="molecule type" value="Genomic_DNA"/>
</dbReference>
<sequence length="155" mass="16189">MRPLARFPALVGGLLLLVLAGCADDGIGKRYPVSGTITYNGEPVPHGNIFFVPDDPNTGRAATGTIENGRYRLSTAGKNDGALPGSYKIRIVAKEIDTSQVLANAGGGAGRQDDIIAANQSAKLLIPAKYELETTSGLTATVEEKSNTIDFALTD</sequence>
<proteinExistence type="predicted"/>
<name>A0A432MDZ1_9BACT</name>
<accession>A0A432MDZ1</accession>